<dbReference type="InterPro" id="IPR029032">
    <property type="entry name" value="AhpD-like"/>
</dbReference>
<dbReference type="PANTHER" id="PTHR35446:SF2">
    <property type="entry name" value="CARBOXYMUCONOLACTONE DECARBOXYLASE-LIKE DOMAIN-CONTAINING PROTEIN"/>
    <property type="match status" value="1"/>
</dbReference>
<feature type="domain" description="Carboxymuconolactone decarboxylase-like" evidence="1">
    <location>
        <begin position="71"/>
        <end position="116"/>
    </location>
</feature>
<dbReference type="InterPro" id="IPR003779">
    <property type="entry name" value="CMD-like"/>
</dbReference>
<evidence type="ECO:0000313" key="2">
    <source>
        <dbReference type="EMBL" id="GIM82489.1"/>
    </source>
</evidence>
<accession>A0A919T145</accession>
<gene>
    <name evidence="2" type="ORF">Aco04nite_81850</name>
</gene>
<name>A0A919T145_9ACTN</name>
<dbReference type="GO" id="GO:0051920">
    <property type="term" value="F:peroxiredoxin activity"/>
    <property type="evidence" value="ECO:0007669"/>
    <property type="project" value="InterPro"/>
</dbReference>
<evidence type="ECO:0000313" key="3">
    <source>
        <dbReference type="Proteomes" id="UP000680865"/>
    </source>
</evidence>
<dbReference type="PANTHER" id="PTHR35446">
    <property type="entry name" value="SI:CH211-175M2.5"/>
    <property type="match status" value="1"/>
</dbReference>
<dbReference type="AlphaFoldDB" id="A0A919T145"/>
<organism evidence="2 3">
    <name type="scientific">Winogradskya consettensis</name>
    <dbReference type="NCBI Taxonomy" id="113560"/>
    <lineage>
        <taxon>Bacteria</taxon>
        <taxon>Bacillati</taxon>
        <taxon>Actinomycetota</taxon>
        <taxon>Actinomycetes</taxon>
        <taxon>Micromonosporales</taxon>
        <taxon>Micromonosporaceae</taxon>
        <taxon>Winogradskya</taxon>
    </lineage>
</organism>
<dbReference type="Proteomes" id="UP000680865">
    <property type="component" value="Unassembled WGS sequence"/>
</dbReference>
<protein>
    <submittedName>
        <fullName evidence="2">Alkyl hydroperoxide reductase AhpD</fullName>
    </submittedName>
</protein>
<dbReference type="Pfam" id="PF02627">
    <property type="entry name" value="CMD"/>
    <property type="match status" value="1"/>
</dbReference>
<comment type="caution">
    <text evidence="2">The sequence shown here is derived from an EMBL/GenBank/DDBJ whole genome shotgun (WGS) entry which is preliminary data.</text>
</comment>
<keyword evidence="3" id="KW-1185">Reference proteome</keyword>
<dbReference type="SUPFAM" id="SSF69118">
    <property type="entry name" value="AhpD-like"/>
    <property type="match status" value="2"/>
</dbReference>
<reference evidence="2" key="1">
    <citation type="submission" date="2021-03" db="EMBL/GenBank/DDBJ databases">
        <title>Whole genome shotgun sequence of Actinoplanes consettensis NBRC 14913.</title>
        <authorList>
            <person name="Komaki H."/>
            <person name="Tamura T."/>
        </authorList>
    </citation>
    <scope>NUCLEOTIDE SEQUENCE</scope>
    <source>
        <strain evidence="2">NBRC 14913</strain>
    </source>
</reference>
<evidence type="ECO:0000259" key="1">
    <source>
        <dbReference type="Pfam" id="PF02627"/>
    </source>
</evidence>
<dbReference type="EMBL" id="BOQP01000051">
    <property type="protein sequence ID" value="GIM82489.1"/>
    <property type="molecule type" value="Genomic_DNA"/>
</dbReference>
<proteinExistence type="predicted"/>
<sequence>MARNSRDHGEQGLLAGPTRRITMTHIRHVRATPPGSADGVVARVYQHVEQEFGMLAPPMALHSPAPELLVASWLILRESLLVPGPVSRAVREAVAASVSFNNRCPYCVDVHGSAVLGLLGGPDARALADDRVADIADHELRAAAMWARHGDAGDAGTATRWDAGELAAVTAVVFTFEYLNRMVNVFLRESPLPPRSGRLGRWVAARVMGRLGARAGLPGRDIDLLPAAALPPDLRWAGGRETSAAAFARANAAVERAGVRSVPDSVRRLVGDRLSTWSGRGTSVTLDELRSATDGLPARDRSAGRLALWTAVSSYRVTDAMVDELRDSGRSDAALIEIVSWAAFTAARSIAAASHDRADPRPG</sequence>
<dbReference type="Gene3D" id="1.20.1290.10">
    <property type="entry name" value="AhpD-like"/>
    <property type="match status" value="1"/>
</dbReference>